<protein>
    <submittedName>
        <fullName evidence="3">Uncharacterized protein LOC102204446</fullName>
    </submittedName>
</protein>
<organism evidence="2 3">
    <name type="scientific">Pundamilia nyererei</name>
    <dbReference type="NCBI Taxonomy" id="303518"/>
    <lineage>
        <taxon>Eukaryota</taxon>
        <taxon>Metazoa</taxon>
        <taxon>Chordata</taxon>
        <taxon>Craniata</taxon>
        <taxon>Vertebrata</taxon>
        <taxon>Euteleostomi</taxon>
        <taxon>Actinopterygii</taxon>
        <taxon>Neopterygii</taxon>
        <taxon>Teleostei</taxon>
        <taxon>Neoteleostei</taxon>
        <taxon>Acanthomorphata</taxon>
        <taxon>Ovalentaria</taxon>
        <taxon>Cichlomorphae</taxon>
        <taxon>Cichliformes</taxon>
        <taxon>Cichlidae</taxon>
        <taxon>African cichlids</taxon>
        <taxon>Pseudocrenilabrinae</taxon>
        <taxon>Haplochromini</taxon>
        <taxon>Pundamilia</taxon>
    </lineage>
</organism>
<gene>
    <name evidence="3" type="primary">LOC102204446</name>
</gene>
<feature type="compositionally biased region" description="Low complexity" evidence="1">
    <location>
        <begin position="333"/>
        <end position="344"/>
    </location>
</feature>
<feature type="compositionally biased region" description="Basic and acidic residues" evidence="1">
    <location>
        <begin position="444"/>
        <end position="455"/>
    </location>
</feature>
<feature type="compositionally biased region" description="Basic and acidic residues" evidence="1">
    <location>
        <begin position="635"/>
        <end position="654"/>
    </location>
</feature>
<feature type="region of interest" description="Disordered" evidence="1">
    <location>
        <begin position="74"/>
        <end position="93"/>
    </location>
</feature>
<feature type="compositionally biased region" description="Basic and acidic residues" evidence="1">
    <location>
        <begin position="407"/>
        <end position="423"/>
    </location>
</feature>
<feature type="compositionally biased region" description="Basic residues" evidence="1">
    <location>
        <begin position="207"/>
        <end position="217"/>
    </location>
</feature>
<feature type="compositionally biased region" description="Basic and acidic residues" evidence="1">
    <location>
        <begin position="564"/>
        <end position="589"/>
    </location>
</feature>
<feature type="compositionally biased region" description="Polar residues" evidence="1">
    <location>
        <begin position="661"/>
        <end position="696"/>
    </location>
</feature>
<dbReference type="RefSeq" id="XP_005745057.1">
    <property type="nucleotide sequence ID" value="XM_005745000.1"/>
</dbReference>
<feature type="region of interest" description="Disordered" evidence="1">
    <location>
        <begin position="557"/>
        <end position="766"/>
    </location>
</feature>
<evidence type="ECO:0000313" key="2">
    <source>
        <dbReference type="Proteomes" id="UP000695023"/>
    </source>
</evidence>
<feature type="compositionally biased region" description="Polar residues" evidence="1">
    <location>
        <begin position="809"/>
        <end position="833"/>
    </location>
</feature>
<evidence type="ECO:0000256" key="1">
    <source>
        <dbReference type="SAM" id="MobiDB-lite"/>
    </source>
</evidence>
<feature type="region of interest" description="Disordered" evidence="1">
    <location>
        <begin position="519"/>
        <end position="538"/>
    </location>
</feature>
<feature type="compositionally biased region" description="Polar residues" evidence="1">
    <location>
        <begin position="369"/>
        <end position="381"/>
    </location>
</feature>
<keyword evidence="2" id="KW-1185">Reference proteome</keyword>
<dbReference type="AlphaFoldDB" id="A0A9Y3VRS4"/>
<reference evidence="3" key="1">
    <citation type="submission" date="2025-08" db="UniProtKB">
        <authorList>
            <consortium name="RefSeq"/>
        </authorList>
    </citation>
    <scope>IDENTIFICATION</scope>
</reference>
<feature type="compositionally biased region" description="Basic and acidic residues" evidence="1">
    <location>
        <begin position="728"/>
        <end position="742"/>
    </location>
</feature>
<feature type="compositionally biased region" description="Basic and acidic residues" evidence="1">
    <location>
        <begin position="315"/>
        <end position="330"/>
    </location>
</feature>
<name>A0A9Y3VRS4_9CICH</name>
<sequence>MRPTTSTMLQQNNNNNYPCLSMSGSSREMLQKCSRASLPFPSRLELGLADLPLIRGLRAWALCSRNRHKTANLLGGGQAPTAPPAGRGSSASCPRPADVCLSGEWGRMGYGLPLGVDSRQAGIGALVTVATLKTSEGSGKTQTQCLFLRTEKGSCLYSAAKPNSGVTTSAASSVVGGWLRGKTGVGGGRRDTPAGPTPPAQTGANRVRVRSGRRWRKSGNAACREKTGVSRERQQRSREVPAGEIAVEERQEEQDKGGPDCKQFPTPQQDSRRARCSHSVSPKSCVQCGRRAQRRKSQDGHEGGIPNRLNSEVTGMRKERQKNEEEDKGGLGKSESSSSVLTELNPDLESTRSYSDSHDSCDVGETESSEGQKTQASQSKDGYSEEQGDRYTEGNIVTHGHSGLTDNLRHKTSVTERKPSECPREEEEGANVNGFSDLDEAGEESEKRAECADVKDEKENISEALDEFSSWCAVFTPASSSTAVSLTFNKSAAPIEGSVCSADRETCWVQAEQENHVEGYQQEEENSEVEEQANEKTTVNEVLHNKPQSVFKNEEEVLPSPLTDGDHSISESGERIVADKSSKCGTKDELESEEGNLEESLNPEHGDGAGEIRKSDECKGEVTLKDSYEGTEINRASEEDWRLQEVEDEHRKWEEEDGYTCAQTSNAPVEPSGETNITNTACTNLPTSPALSQANPAPSLPTLGSMATGLPCQEREEEEEEAVSATAGDREGGQEGKRRELEEQGEVESGSTVATDEGRKEEEEDEFGVFMQAEGEPAWSEEFTMSASVPCGSRESVALGKHAITSESTLWTPGKTDSSFHQSGDTWTAFPQDSSDEGGDVVEQWWPASAVEERRDRLSANQNLAAVFAEAFPSFTGSSSSDSCDLSTVPTLSQLLRGGATHDQGLLDNFHDLNKMIGQRYKRANGVSRNLLLKTLHLEQPHTESRPASSTANCRLSPGLPSANQHAQHAAAKRRLSYDFNRNIME</sequence>
<accession>A0A9Y3VRS4</accession>
<evidence type="ECO:0000313" key="3">
    <source>
        <dbReference type="RefSeq" id="XP_005745057.1"/>
    </source>
</evidence>
<feature type="region of interest" description="Disordered" evidence="1">
    <location>
        <begin position="181"/>
        <end position="455"/>
    </location>
</feature>
<dbReference type="Proteomes" id="UP000695023">
    <property type="component" value="Unplaced"/>
</dbReference>
<feature type="compositionally biased region" description="Basic and acidic residues" evidence="1">
    <location>
        <begin position="602"/>
        <end position="628"/>
    </location>
</feature>
<feature type="region of interest" description="Disordered" evidence="1">
    <location>
        <begin position="940"/>
        <end position="973"/>
    </location>
</feature>
<proteinExistence type="predicted"/>
<dbReference type="GeneID" id="102204446"/>
<feature type="compositionally biased region" description="Basic and acidic residues" evidence="1">
    <location>
        <begin position="223"/>
        <end position="259"/>
    </location>
</feature>
<feature type="compositionally biased region" description="Acidic residues" evidence="1">
    <location>
        <begin position="521"/>
        <end position="532"/>
    </location>
</feature>
<feature type="region of interest" description="Disordered" evidence="1">
    <location>
        <begin position="809"/>
        <end position="840"/>
    </location>
</feature>